<dbReference type="InterPro" id="IPR052337">
    <property type="entry name" value="SAT4-like"/>
</dbReference>
<feature type="transmembrane region" description="Helical" evidence="7">
    <location>
        <begin position="239"/>
        <end position="261"/>
    </location>
</feature>
<evidence type="ECO:0000256" key="6">
    <source>
        <dbReference type="SAM" id="MobiDB-lite"/>
    </source>
</evidence>
<dbReference type="PANTHER" id="PTHR33048:SF96">
    <property type="entry name" value="INTEGRAL MEMBRANE PROTEIN"/>
    <property type="match status" value="1"/>
</dbReference>
<evidence type="ECO:0000313" key="10">
    <source>
        <dbReference type="Proteomes" id="UP000286045"/>
    </source>
</evidence>
<keyword evidence="2 7" id="KW-0812">Transmembrane</keyword>
<feature type="region of interest" description="Disordered" evidence="6">
    <location>
        <begin position="275"/>
        <end position="308"/>
    </location>
</feature>
<proteinExistence type="inferred from homology"/>
<reference evidence="9 10" key="1">
    <citation type="submission" date="2018-12" db="EMBL/GenBank/DDBJ databases">
        <title>Draft genome sequence of Xylaria grammica IHI A82.</title>
        <authorList>
            <person name="Buettner E."/>
            <person name="Kellner H."/>
        </authorList>
    </citation>
    <scope>NUCLEOTIDE SEQUENCE [LARGE SCALE GENOMIC DNA]</scope>
    <source>
        <strain evidence="9 10">IHI A82</strain>
    </source>
</reference>
<comment type="caution">
    <text evidence="9">The sequence shown here is derived from an EMBL/GenBank/DDBJ whole genome shotgun (WGS) entry which is preliminary data.</text>
</comment>
<dbReference type="PANTHER" id="PTHR33048">
    <property type="entry name" value="PTH11-LIKE INTEGRAL MEMBRANE PROTEIN (AFU_ORTHOLOGUE AFUA_5G11245)"/>
    <property type="match status" value="1"/>
</dbReference>
<evidence type="ECO:0000256" key="3">
    <source>
        <dbReference type="ARBA" id="ARBA00022989"/>
    </source>
</evidence>
<dbReference type="InterPro" id="IPR049326">
    <property type="entry name" value="Rhodopsin_dom_fungi"/>
</dbReference>
<dbReference type="GO" id="GO:0016020">
    <property type="term" value="C:membrane"/>
    <property type="evidence" value="ECO:0007669"/>
    <property type="project" value="UniProtKB-SubCell"/>
</dbReference>
<evidence type="ECO:0000313" key="9">
    <source>
        <dbReference type="EMBL" id="RWA08578.1"/>
    </source>
</evidence>
<dbReference type="Pfam" id="PF20684">
    <property type="entry name" value="Fung_rhodopsin"/>
    <property type="match status" value="1"/>
</dbReference>
<accession>A0A439D2C8</accession>
<gene>
    <name evidence="9" type="ORF">EKO27_g6525</name>
</gene>
<evidence type="ECO:0000256" key="4">
    <source>
        <dbReference type="ARBA" id="ARBA00023136"/>
    </source>
</evidence>
<feature type="transmembrane region" description="Helical" evidence="7">
    <location>
        <begin position="164"/>
        <end position="185"/>
    </location>
</feature>
<evidence type="ECO:0000256" key="1">
    <source>
        <dbReference type="ARBA" id="ARBA00004141"/>
    </source>
</evidence>
<keyword evidence="3 7" id="KW-1133">Transmembrane helix</keyword>
<evidence type="ECO:0000259" key="8">
    <source>
        <dbReference type="Pfam" id="PF20684"/>
    </source>
</evidence>
<organism evidence="9 10">
    <name type="scientific">Xylaria grammica</name>
    <dbReference type="NCBI Taxonomy" id="363999"/>
    <lineage>
        <taxon>Eukaryota</taxon>
        <taxon>Fungi</taxon>
        <taxon>Dikarya</taxon>
        <taxon>Ascomycota</taxon>
        <taxon>Pezizomycotina</taxon>
        <taxon>Sordariomycetes</taxon>
        <taxon>Xylariomycetidae</taxon>
        <taxon>Xylariales</taxon>
        <taxon>Xylariaceae</taxon>
        <taxon>Xylaria</taxon>
    </lineage>
</organism>
<feature type="transmembrane region" description="Helical" evidence="7">
    <location>
        <begin position="197"/>
        <end position="219"/>
    </location>
</feature>
<feature type="transmembrane region" description="Helical" evidence="7">
    <location>
        <begin position="116"/>
        <end position="137"/>
    </location>
</feature>
<sequence length="334" mass="37000">MDAAQQLRRLLIAGLVIDTTAIGLRCWVRLHQAAFAYDDAVLSLSLIGFILFSTFLLVALHYGYGALTPEPWHDLTAAIKFFIISQLAYVLTSAIVKTGVALVLFRININRAIRNILLVSMVVVFVTILTFFFLLAFQCRPISLNWGVGKGECFPYATIRESGIALSIVDISSNWLYSLLPIVMVHKVHMRRSLKAAVIFLLGIGVVSSIATAVRFKYILQVKDRHKTLSKTNEIENNVLVLLWSHVELFLAILASSLVALRPVLRRVGEMISERRSNASSNSDQGGNVPKSSSIGMPKRYIKGGQPKSVDMGTHVQGCRKLNSTTPKRFVDTV</sequence>
<keyword evidence="4 7" id="KW-0472">Membrane</keyword>
<feature type="compositionally biased region" description="Polar residues" evidence="6">
    <location>
        <begin position="278"/>
        <end position="295"/>
    </location>
</feature>
<name>A0A439D2C8_9PEZI</name>
<dbReference type="AlphaFoldDB" id="A0A439D2C8"/>
<feature type="transmembrane region" description="Helical" evidence="7">
    <location>
        <begin position="82"/>
        <end position="104"/>
    </location>
</feature>
<keyword evidence="10" id="KW-1185">Reference proteome</keyword>
<comment type="subcellular location">
    <subcellularLocation>
        <location evidence="1">Membrane</location>
        <topology evidence="1">Multi-pass membrane protein</topology>
    </subcellularLocation>
</comment>
<feature type="domain" description="Rhodopsin" evidence="8">
    <location>
        <begin position="24"/>
        <end position="267"/>
    </location>
</feature>
<protein>
    <recommendedName>
        <fullName evidence="8">Rhodopsin domain-containing protein</fullName>
    </recommendedName>
</protein>
<comment type="similarity">
    <text evidence="5">Belongs to the SAT4 family.</text>
</comment>
<feature type="transmembrane region" description="Helical" evidence="7">
    <location>
        <begin position="6"/>
        <end position="28"/>
    </location>
</feature>
<dbReference type="Proteomes" id="UP000286045">
    <property type="component" value="Unassembled WGS sequence"/>
</dbReference>
<evidence type="ECO:0000256" key="2">
    <source>
        <dbReference type="ARBA" id="ARBA00022692"/>
    </source>
</evidence>
<evidence type="ECO:0000256" key="7">
    <source>
        <dbReference type="SAM" id="Phobius"/>
    </source>
</evidence>
<feature type="transmembrane region" description="Helical" evidence="7">
    <location>
        <begin position="40"/>
        <end position="62"/>
    </location>
</feature>
<dbReference type="EMBL" id="RYZI01000193">
    <property type="protein sequence ID" value="RWA08578.1"/>
    <property type="molecule type" value="Genomic_DNA"/>
</dbReference>
<evidence type="ECO:0000256" key="5">
    <source>
        <dbReference type="ARBA" id="ARBA00038359"/>
    </source>
</evidence>